<evidence type="ECO:0000313" key="1">
    <source>
        <dbReference type="EMBL" id="KAH8001347.1"/>
    </source>
</evidence>
<sequence length="116" mass="13168">MDDRERLPYTNAVVHEIQRKSNIVPFGAPRMTSCDTTLAGFHLPKGTVLIPHLTSVLFDKEEWETPDAFNPDHFLENGQFKKKEAFLPFSAGSLPLTLLQVLLTQQMQGEDLEQWG</sequence>
<protein>
    <submittedName>
        <fullName evidence="1">Cytochrome P450 2J1</fullName>
    </submittedName>
</protein>
<keyword evidence="2" id="KW-1185">Reference proteome</keyword>
<gene>
    <name evidence="1" type="primary">CYP2J1_2</name>
    <name evidence="1" type="ORF">K3G42_004695</name>
</gene>
<reference evidence="1" key="1">
    <citation type="submission" date="2021-08" db="EMBL/GenBank/DDBJ databases">
        <title>The first chromosome-level gecko genome reveals the dynamic sex chromosomes of Neotropical dwarf geckos (Sphaerodactylidae: Sphaerodactylus).</title>
        <authorList>
            <person name="Pinto B.J."/>
            <person name="Keating S.E."/>
            <person name="Gamble T."/>
        </authorList>
    </citation>
    <scope>NUCLEOTIDE SEQUENCE</scope>
    <source>
        <strain evidence="1">TG3544</strain>
    </source>
</reference>
<organism evidence="1 2">
    <name type="scientific">Sphaerodactylus townsendi</name>
    <dbReference type="NCBI Taxonomy" id="933632"/>
    <lineage>
        <taxon>Eukaryota</taxon>
        <taxon>Metazoa</taxon>
        <taxon>Chordata</taxon>
        <taxon>Craniata</taxon>
        <taxon>Vertebrata</taxon>
        <taxon>Euteleostomi</taxon>
        <taxon>Lepidosauria</taxon>
        <taxon>Squamata</taxon>
        <taxon>Bifurcata</taxon>
        <taxon>Gekkota</taxon>
        <taxon>Sphaerodactylidae</taxon>
        <taxon>Sphaerodactylus</taxon>
    </lineage>
</organism>
<proteinExistence type="predicted"/>
<accession>A0ACB8F7M3</accession>
<evidence type="ECO:0000313" key="2">
    <source>
        <dbReference type="Proteomes" id="UP000827872"/>
    </source>
</evidence>
<dbReference type="EMBL" id="CM037621">
    <property type="protein sequence ID" value="KAH8001347.1"/>
    <property type="molecule type" value="Genomic_DNA"/>
</dbReference>
<comment type="caution">
    <text evidence="1">The sequence shown here is derived from an EMBL/GenBank/DDBJ whole genome shotgun (WGS) entry which is preliminary data.</text>
</comment>
<dbReference type="Proteomes" id="UP000827872">
    <property type="component" value="Linkage Group LG08"/>
</dbReference>
<name>A0ACB8F7M3_9SAUR</name>